<evidence type="ECO:0000313" key="5">
    <source>
        <dbReference type="Proteomes" id="UP000094056"/>
    </source>
</evidence>
<dbReference type="PANTHER" id="PTHR10605">
    <property type="entry name" value="HEPARAN SULFATE SULFOTRANSFERASE"/>
    <property type="match status" value="1"/>
</dbReference>
<keyword evidence="2" id="KW-0325">Glycoprotein</keyword>
<accession>A0A1E3X2G0</accession>
<keyword evidence="1 4" id="KW-0808">Transferase</keyword>
<protein>
    <submittedName>
        <fullName evidence="4">Putative sulfotransferase</fullName>
    </submittedName>
</protein>
<dbReference type="InterPro" id="IPR037359">
    <property type="entry name" value="NST/OST"/>
</dbReference>
<dbReference type="SUPFAM" id="SSF52540">
    <property type="entry name" value="P-loop containing nucleoside triphosphate hydrolases"/>
    <property type="match status" value="1"/>
</dbReference>
<proteinExistence type="predicted"/>
<dbReference type="InterPro" id="IPR000863">
    <property type="entry name" value="Sulfotransferase_dom"/>
</dbReference>
<dbReference type="PANTHER" id="PTHR10605:SF56">
    <property type="entry name" value="BIFUNCTIONAL HEPARAN SULFATE N-DEACETYLASE_N-SULFOTRANSFERASE"/>
    <property type="match status" value="1"/>
</dbReference>
<evidence type="ECO:0000256" key="2">
    <source>
        <dbReference type="ARBA" id="ARBA00023180"/>
    </source>
</evidence>
<dbReference type="AlphaFoldDB" id="A0A1E3X2G0"/>
<evidence type="ECO:0000259" key="3">
    <source>
        <dbReference type="Pfam" id="PF00685"/>
    </source>
</evidence>
<sequence length="288" mass="33573">MIIRKSTDLRANLFVIGVNKAGTTWLHGLLNDHPDIFMSKTKELDYFGKEYPKNLEKYHQHFETNRSVRYYGESSTSYFCHPDVAAQIQEYNPEAKIIVMLRDPVDRLLSHFFFSKQLGEISEKVTLEAILNDKGHSFVRDSQYEVTIPKFQEHFGENLFVNRLEIALSNPDKFWTEIQQFLCINEVSLPEGGTDSKNVTGGKGFRNIYRWTVLPIKEKKPDLYRALLDSSFMKFSRKVLISLFGKAEKESFPSGMKERLAQEFKETYRYLESLGLSWQKEMKMESSS</sequence>
<reference evidence="4 5" key="1">
    <citation type="submission" date="2016-07" db="EMBL/GenBank/DDBJ databases">
        <title>Draft genome of Scalindua rubra, obtained from a brine-seawater interface in the Red Sea, sheds light on salt adaptation in anammox bacteria.</title>
        <authorList>
            <person name="Speth D.R."/>
            <person name="Lagkouvardos I."/>
            <person name="Wang Y."/>
            <person name="Qian P.-Y."/>
            <person name="Dutilh B.E."/>
            <person name="Jetten M.S."/>
        </authorList>
    </citation>
    <scope>NUCLEOTIDE SEQUENCE [LARGE SCALE GENOMIC DNA]</scope>
    <source>
        <strain evidence="4">BSI-1</strain>
    </source>
</reference>
<comment type="caution">
    <text evidence="4">The sequence shown here is derived from an EMBL/GenBank/DDBJ whole genome shotgun (WGS) entry which is preliminary data.</text>
</comment>
<dbReference type="Pfam" id="PF00685">
    <property type="entry name" value="Sulfotransfer_1"/>
    <property type="match status" value="1"/>
</dbReference>
<evidence type="ECO:0000313" key="4">
    <source>
        <dbReference type="EMBL" id="ODS29787.1"/>
    </source>
</evidence>
<dbReference type="GO" id="GO:0008146">
    <property type="term" value="F:sulfotransferase activity"/>
    <property type="evidence" value="ECO:0007669"/>
    <property type="project" value="InterPro"/>
</dbReference>
<name>A0A1E3X2G0_9BACT</name>
<dbReference type="InterPro" id="IPR027417">
    <property type="entry name" value="P-loop_NTPase"/>
</dbReference>
<dbReference type="Gene3D" id="3.40.50.300">
    <property type="entry name" value="P-loop containing nucleotide triphosphate hydrolases"/>
    <property type="match status" value="1"/>
</dbReference>
<dbReference type="EMBL" id="MAYW01000372">
    <property type="protein sequence ID" value="ODS29787.1"/>
    <property type="molecule type" value="Genomic_DNA"/>
</dbReference>
<evidence type="ECO:0000256" key="1">
    <source>
        <dbReference type="ARBA" id="ARBA00022679"/>
    </source>
</evidence>
<feature type="domain" description="Sulfotransferase" evidence="3">
    <location>
        <begin position="12"/>
        <end position="131"/>
    </location>
</feature>
<gene>
    <name evidence="4" type="ORF">SCARUB_05110</name>
</gene>
<organism evidence="4 5">
    <name type="scientific">Candidatus Scalindua rubra</name>
    <dbReference type="NCBI Taxonomy" id="1872076"/>
    <lineage>
        <taxon>Bacteria</taxon>
        <taxon>Pseudomonadati</taxon>
        <taxon>Planctomycetota</taxon>
        <taxon>Candidatus Brocadiia</taxon>
        <taxon>Candidatus Brocadiales</taxon>
        <taxon>Candidatus Scalinduaceae</taxon>
        <taxon>Candidatus Scalindua</taxon>
    </lineage>
</organism>
<dbReference type="Proteomes" id="UP000094056">
    <property type="component" value="Unassembled WGS sequence"/>
</dbReference>